<feature type="active site" description="Charge relay system" evidence="1">
    <location>
        <position position="217"/>
    </location>
</feature>
<dbReference type="Proteomes" id="UP000249808">
    <property type="component" value="Unassembled WGS sequence"/>
</dbReference>
<dbReference type="SUPFAM" id="SSF53474">
    <property type="entry name" value="alpha/beta-Hydrolases"/>
    <property type="match status" value="1"/>
</dbReference>
<organism evidence="3 4">
    <name type="scientific">Macrococcus epidermidis</name>
    <dbReference type="NCBI Taxonomy" id="1902580"/>
    <lineage>
        <taxon>Bacteria</taxon>
        <taxon>Bacillati</taxon>
        <taxon>Bacillota</taxon>
        <taxon>Bacilli</taxon>
        <taxon>Bacillales</taxon>
        <taxon>Staphylococcaceae</taxon>
        <taxon>Macrococcus</taxon>
    </lineage>
</organism>
<dbReference type="GO" id="GO:0052689">
    <property type="term" value="F:carboxylic ester hydrolase activity"/>
    <property type="evidence" value="ECO:0007669"/>
    <property type="project" value="InterPro"/>
</dbReference>
<keyword evidence="4" id="KW-1185">Reference proteome</keyword>
<evidence type="ECO:0000256" key="1">
    <source>
        <dbReference type="PIRSR" id="PIRSR017388-1"/>
    </source>
</evidence>
<evidence type="ECO:0000313" key="4">
    <source>
        <dbReference type="Proteomes" id="UP000249808"/>
    </source>
</evidence>
<dbReference type="InterPro" id="IPR022742">
    <property type="entry name" value="Hydrolase_4"/>
</dbReference>
<accession>A0A327ZR75</accession>
<dbReference type="PIRSF" id="PIRSF017388">
    <property type="entry name" value="Esterase_lipase"/>
    <property type="match status" value="1"/>
</dbReference>
<proteinExistence type="predicted"/>
<sequence length="240" mass="27768">MIKVKNPDPIFLEGNEHAILLLHTFTGTVRDVKQLGYHLHEQGYTVLIPSYPGHGLPIQDFVKYDIDNWWQTVEDSFLKLKEQYNNISIIGVSLGGLFSLKLAEKYDVNQIIVMSVPMKKDPEGIKYRLKQFAPRMHKVISSEPFPESNYQLIDNYTGASKFVDYIKDIMNNLNKINSSTIILYGNRDDTSYHDSAQFIYNSIQSKKFIDHYANAGHLMTVSKDKEKLYTDILHFLRQDI</sequence>
<dbReference type="Gene3D" id="3.40.50.1820">
    <property type="entry name" value="alpha/beta hydrolase"/>
    <property type="match status" value="1"/>
</dbReference>
<comment type="caution">
    <text evidence="3">The sequence shown here is derived from an EMBL/GenBank/DDBJ whole genome shotgun (WGS) entry which is preliminary data.</text>
</comment>
<dbReference type="RefSeq" id="WP_111716069.1">
    <property type="nucleotide sequence ID" value="NZ_JBHSSR010000013.1"/>
</dbReference>
<protein>
    <submittedName>
        <fullName evidence="3">Carboxylesterase</fullName>
    </submittedName>
</protein>
<evidence type="ECO:0000259" key="2">
    <source>
        <dbReference type="Pfam" id="PF12146"/>
    </source>
</evidence>
<dbReference type="PANTHER" id="PTHR11614">
    <property type="entry name" value="PHOSPHOLIPASE-RELATED"/>
    <property type="match status" value="1"/>
</dbReference>
<evidence type="ECO:0000313" key="3">
    <source>
        <dbReference type="EMBL" id="RAK44687.1"/>
    </source>
</evidence>
<feature type="active site" description="Nucleophile" evidence="1">
    <location>
        <position position="93"/>
    </location>
</feature>
<dbReference type="AlphaFoldDB" id="A0A327ZR75"/>
<feature type="active site" description="Charge relay system" evidence="1">
    <location>
        <position position="188"/>
    </location>
</feature>
<name>A0A327ZR75_9STAP</name>
<dbReference type="InterPro" id="IPR051044">
    <property type="entry name" value="MAG_DAG_Lipase"/>
</dbReference>
<dbReference type="InterPro" id="IPR029058">
    <property type="entry name" value="AB_hydrolase_fold"/>
</dbReference>
<feature type="domain" description="Serine aminopeptidase S33" evidence="2">
    <location>
        <begin position="17"/>
        <end position="139"/>
    </location>
</feature>
<dbReference type="EMBL" id="PZJH01000003">
    <property type="protein sequence ID" value="RAK44687.1"/>
    <property type="molecule type" value="Genomic_DNA"/>
</dbReference>
<dbReference type="InterPro" id="IPR012354">
    <property type="entry name" value="Esterase_lipase"/>
</dbReference>
<gene>
    <name evidence="3" type="ORF">BHU61_08210</name>
</gene>
<dbReference type="Pfam" id="PF12146">
    <property type="entry name" value="Hydrolase_4"/>
    <property type="match status" value="1"/>
</dbReference>
<reference evidence="3 4" key="1">
    <citation type="journal article" date="2018" name="Front. Microbiol.">
        <title>Description and Comparative Genomics of Macrococcus caseolyticus subsp. hominis subsp. nov., Macrococcus goetzii sp. nov., Macrococcus epidermidis sp. nov., and Macrococcus bohemicus sp. nov., Novel Macrococci From Human Clinical Material With Virulence Potential and Suspected Uptake of Foreign DNA by Natural Transformation.</title>
        <authorList>
            <person name="Maslanova I."/>
            <person name="Wertheimer Z."/>
            <person name="Sedlacek I."/>
            <person name="Svec P."/>
            <person name="Indrakova A."/>
            <person name="Kovarovic V."/>
            <person name="Schumann P."/>
            <person name="Sproer C."/>
            <person name="Kralova S."/>
            <person name="Sedo O."/>
            <person name="Kristofova L."/>
            <person name="Vrbovska V."/>
            <person name="Fuzik T."/>
            <person name="Petras P."/>
            <person name="Zdrahal Z."/>
            <person name="Ruzickova V."/>
            <person name="Doskar J."/>
            <person name="Pantucek R."/>
        </authorList>
    </citation>
    <scope>NUCLEOTIDE SEQUENCE [LARGE SCALE GENOMIC DNA]</scope>
    <source>
        <strain evidence="3 4">01/688</strain>
    </source>
</reference>